<dbReference type="Proteomes" id="UP000183832">
    <property type="component" value="Unassembled WGS sequence"/>
</dbReference>
<feature type="signal peptide" evidence="1">
    <location>
        <begin position="1"/>
        <end position="24"/>
    </location>
</feature>
<accession>A0A1J1HNN6</accession>
<sequence length="209" mass="22912">MSIEKKILCITLLVTINLSGITCGGNSMIFTSIDFPSNPCADINFDGFEALLNIIEEFMEDILKLAEDIIDELDGVPNVDEDEGAASRLLNLIEMVEQLLDAVKKFNDLQTPLLAALDSLLICNEERVNQLLDETKVLNPTLAVLNAIKALNAYLNGGDVRIGFDSIDVVIEDITNEAEQNLSQIFIYIQEAIASVMTVLEGYLSSNTP</sequence>
<evidence type="ECO:0000313" key="3">
    <source>
        <dbReference type="Proteomes" id="UP000183832"/>
    </source>
</evidence>
<proteinExistence type="predicted"/>
<keyword evidence="3" id="KW-1185">Reference proteome</keyword>
<keyword evidence="1" id="KW-0732">Signal</keyword>
<gene>
    <name evidence="2" type="ORF">CLUMA_CG002907</name>
</gene>
<organism evidence="2 3">
    <name type="scientific">Clunio marinus</name>
    <dbReference type="NCBI Taxonomy" id="568069"/>
    <lineage>
        <taxon>Eukaryota</taxon>
        <taxon>Metazoa</taxon>
        <taxon>Ecdysozoa</taxon>
        <taxon>Arthropoda</taxon>
        <taxon>Hexapoda</taxon>
        <taxon>Insecta</taxon>
        <taxon>Pterygota</taxon>
        <taxon>Neoptera</taxon>
        <taxon>Endopterygota</taxon>
        <taxon>Diptera</taxon>
        <taxon>Nematocera</taxon>
        <taxon>Chironomoidea</taxon>
        <taxon>Chironomidae</taxon>
        <taxon>Clunio</taxon>
    </lineage>
</organism>
<reference evidence="2 3" key="1">
    <citation type="submission" date="2015-04" db="EMBL/GenBank/DDBJ databases">
        <authorList>
            <person name="Syromyatnikov M.Y."/>
            <person name="Popov V.N."/>
        </authorList>
    </citation>
    <scope>NUCLEOTIDE SEQUENCE [LARGE SCALE GENOMIC DNA]</scope>
</reference>
<dbReference type="EMBL" id="CVRI01000011">
    <property type="protein sequence ID" value="CRK89146.1"/>
    <property type="molecule type" value="Genomic_DNA"/>
</dbReference>
<name>A0A1J1HNN6_9DIPT</name>
<protein>
    <submittedName>
        <fullName evidence="2">CLUMA_CG002907, isoform A</fullName>
    </submittedName>
</protein>
<evidence type="ECO:0000313" key="2">
    <source>
        <dbReference type="EMBL" id="CRK89146.1"/>
    </source>
</evidence>
<evidence type="ECO:0000256" key="1">
    <source>
        <dbReference type="SAM" id="SignalP"/>
    </source>
</evidence>
<feature type="chain" id="PRO_5012068604" evidence="1">
    <location>
        <begin position="25"/>
        <end position="209"/>
    </location>
</feature>
<dbReference type="AlphaFoldDB" id="A0A1J1HNN6"/>